<dbReference type="Gene3D" id="3.90.75.20">
    <property type="match status" value="1"/>
</dbReference>
<reference evidence="5" key="1">
    <citation type="submission" date="2020-05" db="EMBL/GenBank/DDBJ databases">
        <authorList>
            <person name="Chiriac C."/>
            <person name="Salcher M."/>
            <person name="Ghai R."/>
            <person name="Kavagutti S V."/>
        </authorList>
    </citation>
    <scope>NUCLEOTIDE SEQUENCE</scope>
</reference>
<evidence type="ECO:0000313" key="2">
    <source>
        <dbReference type="EMBL" id="CAB4147588.1"/>
    </source>
</evidence>
<evidence type="ECO:0000259" key="1">
    <source>
        <dbReference type="Pfam" id="PF13392"/>
    </source>
</evidence>
<keyword evidence="5" id="KW-0540">Nuclease</keyword>
<gene>
    <name evidence="4" type="ORF">UFOVP1012_46</name>
    <name evidence="5" type="ORF">UFOVP1164_41</name>
    <name evidence="6" type="ORF">UFOVP1614_38</name>
    <name evidence="2" type="ORF">UFOVP508_39</name>
    <name evidence="3" type="ORF">UFOVP586_19</name>
</gene>
<dbReference type="GO" id="GO:0004519">
    <property type="term" value="F:endonuclease activity"/>
    <property type="evidence" value="ECO:0007669"/>
    <property type="project" value="UniProtKB-KW"/>
</dbReference>
<dbReference type="GO" id="GO:0003677">
    <property type="term" value="F:DNA binding"/>
    <property type="evidence" value="ECO:0007669"/>
    <property type="project" value="InterPro"/>
</dbReference>
<dbReference type="EMBL" id="LR796494">
    <property type="protein sequence ID" value="CAB4147588.1"/>
    <property type="molecule type" value="Genomic_DNA"/>
</dbReference>
<evidence type="ECO:0000313" key="3">
    <source>
        <dbReference type="EMBL" id="CAB4151437.1"/>
    </source>
</evidence>
<dbReference type="InterPro" id="IPR003615">
    <property type="entry name" value="HNH_nuc"/>
</dbReference>
<dbReference type="EMBL" id="LR796965">
    <property type="protein sequence ID" value="CAB4178255.1"/>
    <property type="molecule type" value="Genomic_DNA"/>
</dbReference>
<organism evidence="5">
    <name type="scientific">uncultured Caudovirales phage</name>
    <dbReference type="NCBI Taxonomy" id="2100421"/>
    <lineage>
        <taxon>Viruses</taxon>
        <taxon>Duplodnaviria</taxon>
        <taxon>Heunggongvirae</taxon>
        <taxon>Uroviricota</taxon>
        <taxon>Caudoviricetes</taxon>
        <taxon>Peduoviridae</taxon>
        <taxon>Maltschvirus</taxon>
        <taxon>Maltschvirus maltsch</taxon>
    </lineage>
</organism>
<evidence type="ECO:0000313" key="6">
    <source>
        <dbReference type="EMBL" id="CAB4219381.1"/>
    </source>
</evidence>
<evidence type="ECO:0000313" key="4">
    <source>
        <dbReference type="EMBL" id="CAB4178255.1"/>
    </source>
</evidence>
<dbReference type="Pfam" id="PF13392">
    <property type="entry name" value="HNH_3"/>
    <property type="match status" value="1"/>
</dbReference>
<evidence type="ECO:0000313" key="5">
    <source>
        <dbReference type="EMBL" id="CAB4188002.1"/>
    </source>
</evidence>
<proteinExistence type="predicted"/>
<dbReference type="SUPFAM" id="SSF54060">
    <property type="entry name" value="His-Me finger endonucleases"/>
    <property type="match status" value="1"/>
</dbReference>
<dbReference type="InterPro" id="IPR016177">
    <property type="entry name" value="DNA-bd_dom_sf"/>
</dbReference>
<keyword evidence="5" id="KW-0378">Hydrolase</keyword>
<dbReference type="EMBL" id="LR796553">
    <property type="protein sequence ID" value="CAB4151437.1"/>
    <property type="molecule type" value="Genomic_DNA"/>
</dbReference>
<sequence>MNQELAHSLFEYRNGELYWKIKSCRRDPIGSKAGYFDAARGYTTIHYERKRYYLHRLIFLMHHGFLPVEIDHIDTDRTNNKIENLRVCSRSQNGSNRPAQSNSKSGIKNVSWSKVRNKWTVFIKSNNKQKNIGGFDDLELAELVAIMAREKYHGAYANHV</sequence>
<protein>
    <submittedName>
        <fullName evidence="5">Putative NHN endonuclease</fullName>
    </submittedName>
</protein>
<name>A0A6J5QW63_9CAUD</name>
<dbReference type="EMBL" id="LR797119">
    <property type="protein sequence ID" value="CAB4188002.1"/>
    <property type="molecule type" value="Genomic_DNA"/>
</dbReference>
<dbReference type="EMBL" id="LR797477">
    <property type="protein sequence ID" value="CAB4219381.1"/>
    <property type="molecule type" value="Genomic_DNA"/>
</dbReference>
<keyword evidence="5" id="KW-0255">Endonuclease</keyword>
<accession>A0A6J5QW63</accession>
<feature type="domain" description="HNH nuclease" evidence="1">
    <location>
        <begin position="52"/>
        <end position="94"/>
    </location>
</feature>
<dbReference type="SUPFAM" id="SSF54171">
    <property type="entry name" value="DNA-binding domain"/>
    <property type="match status" value="1"/>
</dbReference>
<dbReference type="InterPro" id="IPR044925">
    <property type="entry name" value="His-Me_finger_sf"/>
</dbReference>